<dbReference type="PROSITE" id="PS50127">
    <property type="entry name" value="UBC_2"/>
    <property type="match status" value="1"/>
</dbReference>
<feature type="domain" description="UBC core" evidence="1">
    <location>
        <begin position="220"/>
        <end position="265"/>
    </location>
</feature>
<dbReference type="InterPro" id="IPR036465">
    <property type="entry name" value="vWFA_dom_sf"/>
</dbReference>
<proteinExistence type="predicted"/>
<dbReference type="Pfam" id="PF13519">
    <property type="entry name" value="VWA_2"/>
    <property type="match status" value="1"/>
</dbReference>
<accession>A0A6B2LAJ6</accession>
<evidence type="ECO:0000313" key="2">
    <source>
        <dbReference type="EMBL" id="NDV34016.1"/>
    </source>
</evidence>
<dbReference type="EMBL" id="GIBP01005047">
    <property type="protein sequence ID" value="NDV34016.1"/>
    <property type="molecule type" value="Transcribed_RNA"/>
</dbReference>
<name>A0A6B2LAJ6_9EUKA</name>
<dbReference type="InterPro" id="IPR016135">
    <property type="entry name" value="UBQ-conjugating_enzyme/RWD"/>
</dbReference>
<dbReference type="SUPFAM" id="SSF54495">
    <property type="entry name" value="UBC-like"/>
    <property type="match status" value="1"/>
</dbReference>
<organism evidence="2">
    <name type="scientific">Arcella intermedia</name>
    <dbReference type="NCBI Taxonomy" id="1963864"/>
    <lineage>
        <taxon>Eukaryota</taxon>
        <taxon>Amoebozoa</taxon>
        <taxon>Tubulinea</taxon>
        <taxon>Elardia</taxon>
        <taxon>Arcellinida</taxon>
        <taxon>Sphaerothecina</taxon>
        <taxon>Arcellidae</taxon>
        <taxon>Arcella</taxon>
    </lineage>
</organism>
<sequence length="265" mass="29761">MKEMCQLFLNRLEALPFHTSVGLILFGSTVKEICKPTPVLEHLRDEFDSIELNGDTSLFDAIHIATATLQEYCKDHPKIRKRILCITDGLDTSSEVTPWILASVLQSHQIVLDSIILDKGADNPDLTAVSKSSGGFAFAPETVRDAIKILELDTMLSLFERPELKPQKIEEQSDFSVFRNLQPDKCASNNLPLKINPIHSKKSMTLSAAVERFVPDNSLGRRSYLLIQLKQLSGSNHPKFDIFPSYDDLGFWKIIMEGPEGTPYE</sequence>
<dbReference type="InterPro" id="IPR000608">
    <property type="entry name" value="UBC"/>
</dbReference>
<protein>
    <recommendedName>
        <fullName evidence="1">UBC core domain-containing protein</fullName>
    </recommendedName>
</protein>
<dbReference type="SUPFAM" id="SSF53300">
    <property type="entry name" value="vWA-like"/>
    <property type="match status" value="1"/>
</dbReference>
<reference evidence="2" key="1">
    <citation type="journal article" date="2020" name="J. Eukaryot. Microbiol.">
        <title>De novo Sequencing, Assembly and Annotation of the Transcriptome for the Free-Living Testate Amoeba Arcella intermedia.</title>
        <authorList>
            <person name="Ribeiro G.M."/>
            <person name="Porfirio-Sousa A.L."/>
            <person name="Maurer-Alcala X.X."/>
            <person name="Katz L.A."/>
            <person name="Lahr D.J.G."/>
        </authorList>
    </citation>
    <scope>NUCLEOTIDE SEQUENCE</scope>
</reference>
<dbReference type="CDD" id="cd00198">
    <property type="entry name" value="vWFA"/>
    <property type="match status" value="1"/>
</dbReference>
<dbReference type="Gene3D" id="3.40.50.410">
    <property type="entry name" value="von Willebrand factor, type A domain"/>
    <property type="match status" value="1"/>
</dbReference>
<evidence type="ECO:0000259" key="1">
    <source>
        <dbReference type="PROSITE" id="PS50127"/>
    </source>
</evidence>
<dbReference type="InterPro" id="IPR002035">
    <property type="entry name" value="VWF_A"/>
</dbReference>
<dbReference type="AlphaFoldDB" id="A0A6B2LAJ6"/>